<accession>A0A1W1YUJ9</accession>
<evidence type="ECO:0000256" key="13">
    <source>
        <dbReference type="SAM" id="Phobius"/>
    </source>
</evidence>
<dbReference type="GO" id="GO:0005886">
    <property type="term" value="C:plasma membrane"/>
    <property type="evidence" value="ECO:0007669"/>
    <property type="project" value="UniProtKB-SubCell"/>
</dbReference>
<protein>
    <submittedName>
        <fullName evidence="15">Zn-dependent protease (Includes SpoIVFB)</fullName>
    </submittedName>
</protein>
<evidence type="ECO:0000256" key="5">
    <source>
        <dbReference type="ARBA" id="ARBA00022670"/>
    </source>
</evidence>
<feature type="transmembrane region" description="Helical" evidence="13">
    <location>
        <begin position="65"/>
        <end position="81"/>
    </location>
</feature>
<dbReference type="InterPro" id="IPR052348">
    <property type="entry name" value="Metallopeptidase_M50B"/>
</dbReference>
<feature type="transmembrane region" description="Helical" evidence="13">
    <location>
        <begin position="20"/>
        <end position="44"/>
    </location>
</feature>
<dbReference type="AlphaFoldDB" id="A0A1W1YUJ9"/>
<evidence type="ECO:0000256" key="8">
    <source>
        <dbReference type="ARBA" id="ARBA00022801"/>
    </source>
</evidence>
<keyword evidence="4" id="KW-1003">Cell membrane</keyword>
<keyword evidence="7" id="KW-0479">Metal-binding</keyword>
<feature type="transmembrane region" description="Helical" evidence="13">
    <location>
        <begin position="101"/>
        <end position="124"/>
    </location>
</feature>
<evidence type="ECO:0000256" key="12">
    <source>
        <dbReference type="ARBA" id="ARBA00023136"/>
    </source>
</evidence>
<feature type="domain" description="Peptidase M50" evidence="14">
    <location>
        <begin position="132"/>
        <end position="192"/>
    </location>
</feature>
<keyword evidence="10 13" id="KW-1133">Transmembrane helix</keyword>
<dbReference type="CDD" id="cd06158">
    <property type="entry name" value="S2P-M50_like_1"/>
    <property type="match status" value="1"/>
</dbReference>
<evidence type="ECO:0000256" key="10">
    <source>
        <dbReference type="ARBA" id="ARBA00022989"/>
    </source>
</evidence>
<keyword evidence="9" id="KW-0862">Zinc</keyword>
<organism evidence="15 16">
    <name type="scientific">Papillibacter cinnamivorans DSM 12816</name>
    <dbReference type="NCBI Taxonomy" id="1122930"/>
    <lineage>
        <taxon>Bacteria</taxon>
        <taxon>Bacillati</taxon>
        <taxon>Bacillota</taxon>
        <taxon>Clostridia</taxon>
        <taxon>Eubacteriales</taxon>
        <taxon>Oscillospiraceae</taxon>
        <taxon>Papillibacter</taxon>
    </lineage>
</organism>
<gene>
    <name evidence="15" type="ORF">SAMN02745168_0672</name>
</gene>
<keyword evidence="12 13" id="KW-0472">Membrane</keyword>
<evidence type="ECO:0000256" key="2">
    <source>
        <dbReference type="ARBA" id="ARBA00004651"/>
    </source>
</evidence>
<evidence type="ECO:0000256" key="3">
    <source>
        <dbReference type="ARBA" id="ARBA00007931"/>
    </source>
</evidence>
<dbReference type="InterPro" id="IPR044537">
    <property type="entry name" value="Rip2-like"/>
</dbReference>
<dbReference type="InterPro" id="IPR008915">
    <property type="entry name" value="Peptidase_M50"/>
</dbReference>
<dbReference type="EMBL" id="FWXW01000001">
    <property type="protein sequence ID" value="SMC39857.1"/>
    <property type="molecule type" value="Genomic_DNA"/>
</dbReference>
<comment type="similarity">
    <text evidence="3">Belongs to the peptidase M50B family.</text>
</comment>
<sequence length="224" mass="25147">MNAISSFLNGFDLSALSELIARAAAVLICLSFHELSHGLVAYWLGDPTAKRQGRISINPLRHLDFFGTIMMLLVGFGWAKPVPVDMRYFKHPKRGMAATALAGPISNLFLAFVSLFFVAVLLPYTDQSGVRAVFEFLIMLASLNVGLGVFNLIPIPPLDGSKVLYAIFPDRAYYTILRYERFTMIFLMIGLYLGWFDTPLFALHGFVFDRLWDAASFIPGLFYR</sequence>
<dbReference type="OrthoDB" id="9800627at2"/>
<dbReference type="GO" id="GO:0008237">
    <property type="term" value="F:metallopeptidase activity"/>
    <property type="evidence" value="ECO:0007669"/>
    <property type="project" value="UniProtKB-KW"/>
</dbReference>
<reference evidence="15 16" key="1">
    <citation type="submission" date="2017-04" db="EMBL/GenBank/DDBJ databases">
        <authorList>
            <person name="Afonso C.L."/>
            <person name="Miller P.J."/>
            <person name="Scott M.A."/>
            <person name="Spackman E."/>
            <person name="Goraichik I."/>
            <person name="Dimitrov K.M."/>
            <person name="Suarez D.L."/>
            <person name="Swayne D.E."/>
        </authorList>
    </citation>
    <scope>NUCLEOTIDE SEQUENCE [LARGE SCALE GENOMIC DNA]</scope>
    <source>
        <strain evidence="15 16">DSM 12816</strain>
    </source>
</reference>
<comment type="cofactor">
    <cofactor evidence="1">
        <name>Zn(2+)</name>
        <dbReference type="ChEBI" id="CHEBI:29105"/>
    </cofactor>
</comment>
<name>A0A1W1YUJ9_9FIRM</name>
<keyword evidence="8" id="KW-0378">Hydrolase</keyword>
<keyword evidence="5 15" id="KW-0645">Protease</keyword>
<dbReference type="Proteomes" id="UP000192790">
    <property type="component" value="Unassembled WGS sequence"/>
</dbReference>
<dbReference type="STRING" id="1122930.SAMN02745168_0672"/>
<evidence type="ECO:0000256" key="4">
    <source>
        <dbReference type="ARBA" id="ARBA00022475"/>
    </source>
</evidence>
<dbReference type="Pfam" id="PF02163">
    <property type="entry name" value="Peptidase_M50"/>
    <property type="match status" value="1"/>
</dbReference>
<dbReference type="GO" id="GO:0006508">
    <property type="term" value="P:proteolysis"/>
    <property type="evidence" value="ECO:0007669"/>
    <property type="project" value="UniProtKB-KW"/>
</dbReference>
<dbReference type="PANTHER" id="PTHR35864">
    <property type="entry name" value="ZINC METALLOPROTEASE MJ0611-RELATED"/>
    <property type="match status" value="1"/>
</dbReference>
<evidence type="ECO:0000256" key="9">
    <source>
        <dbReference type="ARBA" id="ARBA00022833"/>
    </source>
</evidence>
<dbReference type="GO" id="GO:0046872">
    <property type="term" value="F:metal ion binding"/>
    <property type="evidence" value="ECO:0007669"/>
    <property type="project" value="UniProtKB-KW"/>
</dbReference>
<feature type="transmembrane region" description="Helical" evidence="13">
    <location>
        <begin position="136"/>
        <end position="155"/>
    </location>
</feature>
<proteinExistence type="inferred from homology"/>
<feature type="transmembrane region" description="Helical" evidence="13">
    <location>
        <begin position="182"/>
        <end position="203"/>
    </location>
</feature>
<dbReference type="PANTHER" id="PTHR35864:SF1">
    <property type="entry name" value="ZINC METALLOPROTEASE YWHC-RELATED"/>
    <property type="match status" value="1"/>
</dbReference>
<evidence type="ECO:0000256" key="11">
    <source>
        <dbReference type="ARBA" id="ARBA00023049"/>
    </source>
</evidence>
<evidence type="ECO:0000313" key="16">
    <source>
        <dbReference type="Proteomes" id="UP000192790"/>
    </source>
</evidence>
<evidence type="ECO:0000259" key="14">
    <source>
        <dbReference type="Pfam" id="PF02163"/>
    </source>
</evidence>
<evidence type="ECO:0000313" key="15">
    <source>
        <dbReference type="EMBL" id="SMC39857.1"/>
    </source>
</evidence>
<keyword evidence="11" id="KW-0482">Metalloprotease</keyword>
<keyword evidence="16" id="KW-1185">Reference proteome</keyword>
<keyword evidence="6 13" id="KW-0812">Transmembrane</keyword>
<evidence type="ECO:0000256" key="7">
    <source>
        <dbReference type="ARBA" id="ARBA00022723"/>
    </source>
</evidence>
<comment type="subcellular location">
    <subcellularLocation>
        <location evidence="2">Cell membrane</location>
        <topology evidence="2">Multi-pass membrane protein</topology>
    </subcellularLocation>
</comment>
<evidence type="ECO:0000256" key="1">
    <source>
        <dbReference type="ARBA" id="ARBA00001947"/>
    </source>
</evidence>
<evidence type="ECO:0000256" key="6">
    <source>
        <dbReference type="ARBA" id="ARBA00022692"/>
    </source>
</evidence>
<dbReference type="RefSeq" id="WP_084233289.1">
    <property type="nucleotide sequence ID" value="NZ_FWXW01000001.1"/>
</dbReference>